<dbReference type="GO" id="GO:0005813">
    <property type="term" value="C:centrosome"/>
    <property type="evidence" value="ECO:0007669"/>
    <property type="project" value="UniProtKB-SubCell"/>
</dbReference>
<dbReference type="STRING" id="205130.ENSMAMP00000023390"/>
<feature type="coiled-coil region" evidence="6">
    <location>
        <begin position="2534"/>
        <end position="2561"/>
    </location>
</feature>
<feature type="compositionally biased region" description="Basic and acidic residues" evidence="7">
    <location>
        <begin position="1625"/>
        <end position="1641"/>
    </location>
</feature>
<comment type="subcellular location">
    <subcellularLocation>
        <location evidence="1">Cytoplasm</location>
        <location evidence="1">Cytoskeleton</location>
        <location evidence="1">Microtubule organizing center</location>
        <location evidence="1">Centrosome</location>
    </subcellularLocation>
</comment>
<feature type="coiled-coil region" evidence="6">
    <location>
        <begin position="776"/>
        <end position="810"/>
    </location>
</feature>
<evidence type="ECO:0000256" key="1">
    <source>
        <dbReference type="ARBA" id="ARBA00004300"/>
    </source>
</evidence>
<dbReference type="InterPro" id="IPR019528">
    <property type="entry name" value="PACT_domain"/>
</dbReference>
<feature type="region of interest" description="Disordered" evidence="7">
    <location>
        <begin position="2275"/>
        <end position="2300"/>
    </location>
</feature>
<evidence type="ECO:0000259" key="8">
    <source>
        <dbReference type="Pfam" id="PF10495"/>
    </source>
</evidence>
<evidence type="ECO:0000313" key="9">
    <source>
        <dbReference type="Ensembl" id="ENSMAMP00000023390.2"/>
    </source>
</evidence>
<keyword evidence="4 6" id="KW-0175">Coiled coil</keyword>
<dbReference type="InterPro" id="IPR028745">
    <property type="entry name" value="AKAP9/Pericentrin"/>
</dbReference>
<dbReference type="GeneTree" id="ENSGT00730000110871"/>
<feature type="compositionally biased region" description="Basic and acidic residues" evidence="7">
    <location>
        <begin position="2344"/>
        <end position="2356"/>
    </location>
</feature>
<feature type="domain" description="Pericentrin/AKAP-450 centrosomal targeting" evidence="8">
    <location>
        <begin position="2632"/>
        <end position="2713"/>
    </location>
</feature>
<feature type="coiled-coil region" evidence="6">
    <location>
        <begin position="522"/>
        <end position="734"/>
    </location>
</feature>
<feature type="coiled-coil region" evidence="6">
    <location>
        <begin position="331"/>
        <end position="479"/>
    </location>
</feature>
<reference evidence="9" key="2">
    <citation type="submission" date="2025-09" db="UniProtKB">
        <authorList>
            <consortium name="Ensembl"/>
        </authorList>
    </citation>
    <scope>IDENTIFICATION</scope>
</reference>
<keyword evidence="10" id="KW-1185">Reference proteome</keyword>
<keyword evidence="5" id="KW-0206">Cytoskeleton</keyword>
<feature type="region of interest" description="Disordered" evidence="7">
    <location>
        <begin position="1452"/>
        <end position="1471"/>
    </location>
</feature>
<dbReference type="Proteomes" id="UP000261640">
    <property type="component" value="Unplaced"/>
</dbReference>
<evidence type="ECO:0000256" key="6">
    <source>
        <dbReference type="SAM" id="Coils"/>
    </source>
</evidence>
<dbReference type="Ensembl" id="ENSMAMT00000023989.2">
    <property type="protein sequence ID" value="ENSMAMP00000023390.2"/>
    <property type="gene ID" value="ENSMAMG00000015737.2"/>
</dbReference>
<dbReference type="Gene3D" id="1.20.5.1700">
    <property type="match status" value="1"/>
</dbReference>
<feature type="region of interest" description="Disordered" evidence="7">
    <location>
        <begin position="1943"/>
        <end position="1978"/>
    </location>
</feature>
<sequence length="2837" mass="328089">MQEEVELLQQGREGGMMQDMEDALTAKTQPVEELNPELEEVRAAFGPDGIQQLQDFEAALKQRDGIITQLTANLQQAREEKDEIMKEFLELTEQSQKLQIQFQQLQAGEALRNTSHSSTAADLLQARQQLIHYQQQLEEMNVEVRKHQERNSEQLEHVSQLQHKLSEMEMITDENIIHQSDEKDLIIAEQERVISERDCSLTQLEDELDCKLDLEKERVELEICKGELATSRQKERMSSNEIMQLMGTVEDLQKCCHQGSLSESDTIQKVKEESMRKLDLLRAELDEMYGQQIVQMKQEINLQHVVKVEQMTKQHCAELEHLKAQQLSQSAAVSTAEKDSLNAKIRELQETLKQSKAMHDKTSYELSQVSQEKLNLQSRFEELLKEKTELVSRNLTSQESQQGELHRLQETIENLKSELAAAHEAAQEAETKHESEITNYKIKLEMLEREKDAVLDRMAESQEAELERLRTQLLFSHEEELTHLREELQRESFLNTENLLNEAAIKHERMLDELRIGYEEELHLLQKEKARFSTERDELLHQILGLKEDLKLALHSSKADELVQQLQELQLELEELRKGGEERVKMENEIQTLLKKTEVLENQTKEKEQYWENKWKEQESEKKTLIESNDNLKAELRSNIMKIEALTAENNQIQQEVAELREETEKQRTTFSFAEKNFEVNYQELKEEYTCLVEAKSQLEERRLKQTLDFEAKIASLQSQIRELEESSRDIKMEDPKTDGTTIIEKDTTELMEKLHVTLSEKESLAGRLSVVTEQLLLAESKVGQREEELMKLRQENAKVIAQNESLGKELERKQEIMREQMRGQGAQRKAKLQKEEQVAEAVSSFEDHHLQIQSLNLLREANQRLRQVLVDVLKTTAAAEETMGLHMQSLRDASGGEQQAAMPHSTTQRASTQSGSETSKDDVNVWSREAEADKGLEVAQQMMDNLLLGAGTQLENEEYVLGISSRLQTALKKMLMAITDTTNQLEHAQMTQTELMRESFHHSREITNLLQKQEELQERLSEEAQAREQLALELHRAESLIDGYTGERAALEEQLHQKEELQLSLEQELQVTSSRLHELEQERLQMQEERELLSRQQDAMREHAGPHLLEETEKLMKEKVEVQRQAEKENTDLLKQVKLLEVELEEQVNKVIELEHTQKTESGDLRQQIQALEKQLEKNRRFLDEQAVDREHERDFFQQEIQKLEQQLKNPQKLLSSAEQRNQEVDQLTSQLKEKADWCSELLLSTEQLRRELGERDEEIDKLESRIRELEQALLASAESLEKVEQKKQHASITEATHSTLEAQLQTEREALERKEKEIRNLEEQLEQFREDLENKSEEVQQLHMQLEIQKKEINTQQQYLETRDSLLQVMEEKDREIALLNEQITKLQHMETASDNKEIDERDEMIKDLESQVECLRSEQERLKRNNEEELDQLNAVIDKLQQELANIEQKQAAEEDEDTKGGLESGVWAPSKEEYDEIKQKMDLATIEFNTLKTEHRKLLDTYLILKESTQASAERQKLELEEALREKTAGVLVMQAQVQALEQSAMSRVEELELRIKELRDLVCEKDCEISRCRLLVEQTQSHADGLQQEVSTLEENLRAKVAAALVSQATLEAVQQQSQRSRENQDLQGHADPHVKPNVEPHDYDFGDFGIPKINFSALDQVRPVPMKKVVHLTQKLRELEVGLSGMQKDQELQKQLLSSSEEEVLEYERRLAVLMDLLSQMKAQTHERTSSTVEVRLDHTCPFGNAAASTKEELSSCRQHNEKLQEDLKVREVSISKLKEELQEVINIEDTTKEELSRYRLHNEKLQHELHVRELSISKLKEELQEVRTALTKTADYSFTQTEPLQLSDLSPEAKSATKEEMEEVIGEFQEKIVQMQELHAAEILDMEARHISESENLRRDTQALEDECKALKAIIDKLRCTEVREYLVSRKSLSSADSSSDYSQRTGYELPSLQQEFRTTPEGARRETDDPLPDRIKTLLREVHQEGMQVLSLSELPLSASEPGSQFSVQGWVKERDALLATVESLKGLITQMQTRRETQTPGSVDWRGELLDAVQQVFLRERSVLKNALYNQLDLLDTSDAIIHFNQLERRLAELVKAMGLLHTAERASLISEIHQLRGQLEQLHQGERGRDIFYYRYYKHMAESHALRKSWEQREEEGGADGAAEADRLLLEELKGELSQTKLELETTLKAQHKHLKELDTLRAEVSQKAAEVDALNDQLMEERKRCRDLQWVTEKEKCRTGRTEERNREELEDLHLTLEEQKNRVGELTSALDQERQASSKLSQQAEQERLSLHSRLQELQVQLETERAKAQEMSTALGRERELRTGASSNHSRSTEERVENRRGLEQEESLLERLQRELDEKHAQVVHLLTQVEAQKLEVVRKEEELTLANQRSRRDKEELQEVQAQLESLEAQMSEAQEQLERELQRRRSLEEEKERLEERLNQTGEPGEERKESGSLQADGHSVSISSTGHDKNQLVCSSSKLTCQSPSWFPQSASLLTGGSSSSLTERLLRQNAELTGFVSRLTEEKNDLRNHTLRLEEELRRYRQAGLGSGDRVSDRQRGVLTADSADMLLSQEREAWTREKVRLEKALRLAQAQVTKLILSLLFPLSLPFQRMYGKYLRSESFRKALIYQKKYLLLLLGGFQECEEATLSLLSRMGGRPSPSSLESLSQRRRGLMRFRSAVRVSIALSRMRFLVKRWHKATGMTSTASCSGNKNGVGQTSGNRNISCSITSMEHVEYNLEVTVNILLLMFLRYRDEGLPISSPRFHLAGDHGPLTCSHLQSYDPDRALTDYISRLEALQRRLGSVTSGASSYAQLHFGLRR</sequence>
<accession>A0A3Q3SFB8</accession>
<evidence type="ECO:0000313" key="10">
    <source>
        <dbReference type="Proteomes" id="UP000261640"/>
    </source>
</evidence>
<proteinExistence type="predicted"/>
<protein>
    <submittedName>
        <fullName evidence="9">A kinase (PRKA) anchor protein 9</fullName>
    </submittedName>
</protein>
<reference evidence="9" key="1">
    <citation type="submission" date="2025-08" db="UniProtKB">
        <authorList>
            <consortium name="Ensembl"/>
        </authorList>
    </citation>
    <scope>IDENTIFICATION</scope>
</reference>
<feature type="compositionally biased region" description="Polar residues" evidence="7">
    <location>
        <begin position="905"/>
        <end position="918"/>
    </location>
</feature>
<feature type="coiled-coil region" evidence="6">
    <location>
        <begin position="1703"/>
        <end position="1829"/>
    </location>
</feature>
<feature type="region of interest" description="Disordered" evidence="7">
    <location>
        <begin position="2443"/>
        <end position="2486"/>
    </location>
</feature>
<evidence type="ECO:0000256" key="5">
    <source>
        <dbReference type="ARBA" id="ARBA00023212"/>
    </source>
</evidence>
<feature type="coiled-coil region" evidence="6">
    <location>
        <begin position="67"/>
        <end position="157"/>
    </location>
</feature>
<dbReference type="PANTHER" id="PTHR44981">
    <property type="entry name" value="PERICENTRIN-LIKE PROTEIN, ISOFORM F"/>
    <property type="match status" value="1"/>
</dbReference>
<dbReference type="GO" id="GO:0060090">
    <property type="term" value="F:molecular adaptor activity"/>
    <property type="evidence" value="ECO:0007669"/>
    <property type="project" value="InterPro"/>
</dbReference>
<feature type="compositionally biased region" description="Basic and acidic residues" evidence="7">
    <location>
        <begin position="2443"/>
        <end position="2454"/>
    </location>
</feature>
<keyword evidence="2" id="KW-0963">Cytoplasm</keyword>
<dbReference type="GO" id="GO:0007165">
    <property type="term" value="P:signal transduction"/>
    <property type="evidence" value="ECO:0007669"/>
    <property type="project" value="InterPro"/>
</dbReference>
<dbReference type="PANTHER" id="PTHR44981:SF1">
    <property type="entry name" value="A-KINASE ANCHOR PROTEIN 9"/>
    <property type="match status" value="1"/>
</dbReference>
<evidence type="ECO:0000256" key="2">
    <source>
        <dbReference type="ARBA" id="ARBA00022490"/>
    </source>
</evidence>
<feature type="coiled-coil region" evidence="6">
    <location>
        <begin position="1865"/>
        <end position="1928"/>
    </location>
</feature>
<evidence type="ECO:0000256" key="7">
    <source>
        <dbReference type="SAM" id="MobiDB-lite"/>
    </source>
</evidence>
<feature type="region of interest" description="Disordered" evidence="7">
    <location>
        <begin position="892"/>
        <end position="925"/>
    </location>
</feature>
<dbReference type="InParanoid" id="A0A3Q3SFB8"/>
<dbReference type="Pfam" id="PF10495">
    <property type="entry name" value="PACT_coil_coil"/>
    <property type="match status" value="1"/>
</dbReference>
<dbReference type="GO" id="GO:0005737">
    <property type="term" value="C:cytoplasm"/>
    <property type="evidence" value="ECO:0007669"/>
    <property type="project" value="UniProtKB-ARBA"/>
</dbReference>
<evidence type="ECO:0000256" key="4">
    <source>
        <dbReference type="ARBA" id="ARBA00023054"/>
    </source>
</evidence>
<feature type="region of interest" description="Disordered" evidence="7">
    <location>
        <begin position="1619"/>
        <end position="1641"/>
    </location>
</feature>
<name>A0A3Q3SFB8_9TELE</name>
<evidence type="ECO:0000256" key="3">
    <source>
        <dbReference type="ARBA" id="ARBA00022553"/>
    </source>
</evidence>
<keyword evidence="3" id="KW-0597">Phosphoprotein</keyword>
<organism evidence="9 10">
    <name type="scientific">Mastacembelus armatus</name>
    <name type="common">zig-zag eel</name>
    <dbReference type="NCBI Taxonomy" id="205130"/>
    <lineage>
        <taxon>Eukaryota</taxon>
        <taxon>Metazoa</taxon>
        <taxon>Chordata</taxon>
        <taxon>Craniata</taxon>
        <taxon>Vertebrata</taxon>
        <taxon>Euteleostomi</taxon>
        <taxon>Actinopterygii</taxon>
        <taxon>Neopterygii</taxon>
        <taxon>Teleostei</taxon>
        <taxon>Neoteleostei</taxon>
        <taxon>Acanthomorphata</taxon>
        <taxon>Anabantaria</taxon>
        <taxon>Synbranchiformes</taxon>
        <taxon>Mastacembelidae</taxon>
        <taxon>Mastacembelus</taxon>
    </lineage>
</organism>
<feature type="region of interest" description="Disordered" evidence="7">
    <location>
        <begin position="2317"/>
        <end position="2356"/>
    </location>
</feature>